<evidence type="ECO:0008006" key="6">
    <source>
        <dbReference type="Google" id="ProtNLM"/>
    </source>
</evidence>
<feature type="compositionally biased region" description="Low complexity" evidence="2">
    <location>
        <begin position="32"/>
        <end position="46"/>
    </location>
</feature>
<evidence type="ECO:0000313" key="5">
    <source>
        <dbReference type="Proteomes" id="UP000464178"/>
    </source>
</evidence>
<protein>
    <recommendedName>
        <fullName evidence="6">DUF4139 domain-containing protein</fullName>
    </recommendedName>
</protein>
<sequence length="793" mass="86202">MRPSHLVPIVGLTFGLMALAPLARGDNQPDTKQPLKQPAPKQPAAKMSGADVKQSPPVNLPITRVVMFSAGVAYFHREGDVTGDGRLDLRFDEGDVNDLLKSLVLTDKDGGKVRAVTYDNRMPLDITLKGFAVDVTENPTMGQLMHQVRGEKVEVADKTGVVTVGQIVSVERPAVPATGPDPGELLNLLTEDGLQTVELKQLKKIKLVRPELQAEFKKALEMLASARGDNKKAVSVVFSGNGKRKVAVGYVNEAPLWKPSYRLSVDEKGATRIQGWATIENTTDEDWTNVKVGLVAGRPMSFQMDLYDPLFVPRPMVEPDLFASLRPPMYQGGLNPTANMGVAMGNATGNPMSFGGGFGGAGQQLGGFGGGGVGGNQIGNQGNLGIQGGQVGQVGNLGGQFGLQGGFTGNYGMYPQRVPRPNLRTLYGDRLTYSEYVSRLRGNPSRPPESDRPTVVTVKDPLDKQAGALAVADGALGDMFEYTIDEPITLAKQKSALVPLVNEAVESSRVSIFNAATLAKHPLLGLKLVNKTKLHLAQGPVTVFDGGTFAGDARLPDIKPGETRLVSYAIDLGTEVVAEPNETKRTLLSVAVADGKLVMRAGLKRVTTYQIRNRNPQDRTVIVEHPRHSGWKLVTPAKADDQTRSFYRFDSVVKAGALVTLEVTEESPAVDVYGLTETSRDALLRYAALKEAKPAVREVFTKLIELREKVDEAQKGIADEQELLKEIADDQDRIRKNIERTPKESEAFKRYLKKFDDQETEIEKRRARLKELKAELAKHEKALKDFASTAKAE</sequence>
<feature type="region of interest" description="Disordered" evidence="2">
    <location>
        <begin position="24"/>
        <end position="56"/>
    </location>
</feature>
<accession>A0A6P2CPG2</accession>
<dbReference type="AlphaFoldDB" id="A0A6P2CPG2"/>
<feature type="signal peptide" evidence="3">
    <location>
        <begin position="1"/>
        <end position="23"/>
    </location>
</feature>
<keyword evidence="5" id="KW-1185">Reference proteome</keyword>
<dbReference type="KEGG" id="gms:SOIL9_68060"/>
<proteinExistence type="predicted"/>
<dbReference type="InterPro" id="IPR011935">
    <property type="entry name" value="CHP02231"/>
</dbReference>
<evidence type="ECO:0000256" key="2">
    <source>
        <dbReference type="SAM" id="MobiDB-lite"/>
    </source>
</evidence>
<dbReference type="PANTHER" id="PTHR31005">
    <property type="entry name" value="DUF4139 DOMAIN-CONTAINING PROTEIN"/>
    <property type="match status" value="1"/>
</dbReference>
<name>A0A6P2CPG2_9BACT</name>
<evidence type="ECO:0000256" key="1">
    <source>
        <dbReference type="SAM" id="Coils"/>
    </source>
</evidence>
<keyword evidence="1" id="KW-0175">Coiled coil</keyword>
<dbReference type="RefSeq" id="WP_162665979.1">
    <property type="nucleotide sequence ID" value="NZ_LR593886.1"/>
</dbReference>
<reference evidence="4 5" key="1">
    <citation type="submission" date="2019-05" db="EMBL/GenBank/DDBJ databases">
        <authorList>
            <consortium name="Science for Life Laboratories"/>
        </authorList>
    </citation>
    <scope>NUCLEOTIDE SEQUENCE [LARGE SCALE GENOMIC DNA]</scope>
    <source>
        <strain evidence="4">Soil9</strain>
    </source>
</reference>
<dbReference type="EMBL" id="LR593886">
    <property type="protein sequence ID" value="VTR90908.1"/>
    <property type="molecule type" value="Genomic_DNA"/>
</dbReference>
<dbReference type="Proteomes" id="UP000464178">
    <property type="component" value="Chromosome"/>
</dbReference>
<dbReference type="PANTHER" id="PTHR31005:SF8">
    <property type="entry name" value="DUF4139 DOMAIN-CONTAINING PROTEIN"/>
    <property type="match status" value="1"/>
</dbReference>
<keyword evidence="3" id="KW-0732">Signal</keyword>
<evidence type="ECO:0000313" key="4">
    <source>
        <dbReference type="EMBL" id="VTR90908.1"/>
    </source>
</evidence>
<feature type="chain" id="PRO_5026889579" description="DUF4139 domain-containing protein" evidence="3">
    <location>
        <begin position="24"/>
        <end position="793"/>
    </location>
</feature>
<feature type="coiled-coil region" evidence="1">
    <location>
        <begin position="703"/>
        <end position="789"/>
    </location>
</feature>
<evidence type="ECO:0000256" key="3">
    <source>
        <dbReference type="SAM" id="SignalP"/>
    </source>
</evidence>
<organism evidence="4 5">
    <name type="scientific">Gemmata massiliana</name>
    <dbReference type="NCBI Taxonomy" id="1210884"/>
    <lineage>
        <taxon>Bacteria</taxon>
        <taxon>Pseudomonadati</taxon>
        <taxon>Planctomycetota</taxon>
        <taxon>Planctomycetia</taxon>
        <taxon>Gemmatales</taxon>
        <taxon>Gemmataceae</taxon>
        <taxon>Gemmata</taxon>
    </lineage>
</organism>
<gene>
    <name evidence="4" type="ORF">SOIL9_68060</name>
</gene>